<organism evidence="1 2">
    <name type="scientific">Citrus sinensis</name>
    <name type="common">Sweet orange</name>
    <name type="synonym">Citrus aurantium var. sinensis</name>
    <dbReference type="NCBI Taxonomy" id="2711"/>
    <lineage>
        <taxon>Eukaryota</taxon>
        <taxon>Viridiplantae</taxon>
        <taxon>Streptophyta</taxon>
        <taxon>Embryophyta</taxon>
        <taxon>Tracheophyta</taxon>
        <taxon>Spermatophyta</taxon>
        <taxon>Magnoliopsida</taxon>
        <taxon>eudicotyledons</taxon>
        <taxon>Gunneridae</taxon>
        <taxon>Pentapetalae</taxon>
        <taxon>rosids</taxon>
        <taxon>malvids</taxon>
        <taxon>Sapindales</taxon>
        <taxon>Rutaceae</taxon>
        <taxon>Aurantioideae</taxon>
        <taxon>Citrus</taxon>
    </lineage>
</organism>
<dbReference type="Proteomes" id="UP000829398">
    <property type="component" value="Chromosome 7"/>
</dbReference>
<dbReference type="EMBL" id="CM039176">
    <property type="protein sequence ID" value="KAH9717746.1"/>
    <property type="molecule type" value="Genomic_DNA"/>
</dbReference>
<gene>
    <name evidence="1" type="ORF">KPL71_021946</name>
</gene>
<reference evidence="2" key="1">
    <citation type="journal article" date="2023" name="Hortic. Res.">
        <title>A chromosome-level phased genome enabling allele-level studies in sweet orange: a case study on citrus Huanglongbing tolerance.</title>
        <authorList>
            <person name="Wu B."/>
            <person name="Yu Q."/>
            <person name="Deng Z."/>
            <person name="Duan Y."/>
            <person name="Luo F."/>
            <person name="Gmitter F. Jr."/>
        </authorList>
    </citation>
    <scope>NUCLEOTIDE SEQUENCE [LARGE SCALE GENOMIC DNA]</scope>
    <source>
        <strain evidence="2">cv. Valencia</strain>
    </source>
</reference>
<proteinExistence type="predicted"/>
<protein>
    <submittedName>
        <fullName evidence="1">Uncharacterized protein</fullName>
    </submittedName>
</protein>
<comment type="caution">
    <text evidence="1">The sequence shown here is derived from an EMBL/GenBank/DDBJ whole genome shotgun (WGS) entry which is preliminary data.</text>
</comment>
<name>A0ACB8JLP4_CITSI</name>
<evidence type="ECO:0000313" key="1">
    <source>
        <dbReference type="EMBL" id="KAH9717746.1"/>
    </source>
</evidence>
<evidence type="ECO:0000313" key="2">
    <source>
        <dbReference type="Proteomes" id="UP000829398"/>
    </source>
</evidence>
<accession>A0ACB8JLP4</accession>
<sequence>MAGEKRVQRLKSVLRKHGREWRWLEATKMKLVVDRLGFIAMQMEAEKSLTSFLNPSVHLDRFDGTNFTRWKGKLFFLLTVLKVAYVLEPKLELFPEPREDDTEVVKAARKRREDDELMCWGHILNMLSDRLYDIYNSMASPVEIWNALEYKYKTEKEVGAIIAKLPQSWNDYRKKLLHSKENITLEELQKHMVIEEETRSRESKDRHDSTKVNVVEASKFSKNFKVKNDKKFKKSSTQKFFGNCFFCGKKGHRQSDCRFKKKKKEVNSHKANVIENKSEEICAMVSEMQIGMITETNMAETKSYDWWLDSGATIHVCNDKKFFLSYKEETEGQMVLMGNNNAAIVAGKGVVEINFTSGKKVTLYNVFHVPSVRKNLISASCMCKHGLKIVLEGNTCIISKNGLFVGKEYSCDGMYKLSINNNNINLAYIVESCDVWHARLAHLNFRSMKYMSKHVLINCNDVKGHKCEICIQAKLTKKLFPKAERNTQILDLIHTDICEYNGMLTRGGSKPISSKWVFRRKYNSDGTLQIFKARLVAKGFKQRNGIDYFDTYAPVARLTSIRELFAITSLNNLYVHQMDVKTTFLNGDLDEEIYMEQPEGFVLPGNENKHNNADKCIYFKFTNDFGVIICLYVDDLLIFGANMRGADDTKKYLTSQFKMKDLGEVDIILEANTPYDSSIKLLENSGQVVAQLEYASAIGSLMYAMHCTRPDIAFAVCKMSRFTSSPSVKHWKAIGRILGYLKRTINLGLFYNDYPEVLEGYSDASWVTNTRNNKSTSGWIFTIAGGAVSWASKKQTCITHSTMESEFIALAAAGKEAEWLRNLLFDIMLWPQPMPSISLYCDSEATLSRAYNKVYNGKSRHISLRHEYVKQLIADGVINIVYVRTNKNLTDPLTKALSRDLVKDTSFGMGLKPLHNKVTNDGNPTM</sequence>
<keyword evidence="2" id="KW-1185">Reference proteome</keyword>